<dbReference type="Proteomes" id="UP000010959">
    <property type="component" value="Unassembled WGS sequence"/>
</dbReference>
<protein>
    <submittedName>
        <fullName evidence="2">Uncharacterized protein</fullName>
    </submittedName>
</protein>
<evidence type="ECO:0000313" key="3">
    <source>
        <dbReference type="Proteomes" id="UP000010959"/>
    </source>
</evidence>
<feature type="region of interest" description="Disordered" evidence="1">
    <location>
        <begin position="37"/>
        <end position="94"/>
    </location>
</feature>
<dbReference type="AlphaFoldDB" id="L7CL28"/>
<evidence type="ECO:0000256" key="1">
    <source>
        <dbReference type="SAM" id="MobiDB-lite"/>
    </source>
</evidence>
<feature type="compositionally biased region" description="Basic and acidic residues" evidence="1">
    <location>
        <begin position="68"/>
        <end position="87"/>
    </location>
</feature>
<reference evidence="2 3" key="1">
    <citation type="journal article" date="2013" name="Mar. Genomics">
        <title>Expression of sulfatases in Rhodopirellula baltica and the diversity of sulfatases in the genus Rhodopirellula.</title>
        <authorList>
            <person name="Wegner C.E."/>
            <person name="Richter-Heitmann T."/>
            <person name="Klindworth A."/>
            <person name="Klockow C."/>
            <person name="Richter M."/>
            <person name="Achstetter T."/>
            <person name="Glockner F.O."/>
            <person name="Harder J."/>
        </authorList>
    </citation>
    <scope>NUCLEOTIDE SEQUENCE [LARGE SCALE GENOMIC DNA]</scope>
    <source>
        <strain evidence="2 3">SWK14</strain>
    </source>
</reference>
<dbReference type="EMBL" id="AMWG01000025">
    <property type="protein sequence ID" value="ELP34693.1"/>
    <property type="molecule type" value="Genomic_DNA"/>
</dbReference>
<name>L7CL28_RHOBT</name>
<gene>
    <name evidence="2" type="ORF">RBSWK_01404</name>
</gene>
<proteinExistence type="predicted"/>
<comment type="caution">
    <text evidence="2">The sequence shown here is derived from an EMBL/GenBank/DDBJ whole genome shotgun (WGS) entry which is preliminary data.</text>
</comment>
<accession>L7CL28</accession>
<evidence type="ECO:0000313" key="2">
    <source>
        <dbReference type="EMBL" id="ELP34693.1"/>
    </source>
</evidence>
<sequence>MSLRFVTTDAASQFNCSDWSGCDEVTGCAEELSAPVSEKTRSPIHSNTRWQRDRQAHSIQSTEAFGKVGDRKTSRSSFGDRDVDGHGRLCSTSQ</sequence>
<organism evidence="2 3">
    <name type="scientific">Rhodopirellula baltica SWK14</name>
    <dbReference type="NCBI Taxonomy" id="993516"/>
    <lineage>
        <taxon>Bacteria</taxon>
        <taxon>Pseudomonadati</taxon>
        <taxon>Planctomycetota</taxon>
        <taxon>Planctomycetia</taxon>
        <taxon>Pirellulales</taxon>
        <taxon>Pirellulaceae</taxon>
        <taxon>Rhodopirellula</taxon>
    </lineage>
</organism>